<dbReference type="AlphaFoldDB" id="A0AAN7PU78"/>
<dbReference type="GO" id="GO:0015184">
    <property type="term" value="F:L-cystine transmembrane transporter activity"/>
    <property type="evidence" value="ECO:0007669"/>
    <property type="project" value="TreeGrafter"/>
</dbReference>
<dbReference type="EMBL" id="JARPUR010000005">
    <property type="protein sequence ID" value="KAK4875902.1"/>
    <property type="molecule type" value="Genomic_DNA"/>
</dbReference>
<comment type="similarity">
    <text evidence="2">Belongs to the cystinosin family.</text>
</comment>
<dbReference type="PANTHER" id="PTHR13131:SF5">
    <property type="entry name" value="CYSTINOSIN"/>
    <property type="match status" value="1"/>
</dbReference>
<dbReference type="GO" id="GO:0005765">
    <property type="term" value="C:lysosomal membrane"/>
    <property type="evidence" value="ECO:0007669"/>
    <property type="project" value="TreeGrafter"/>
</dbReference>
<dbReference type="InterPro" id="IPR005282">
    <property type="entry name" value="LC_transporter"/>
</dbReference>
<comment type="catalytic activity">
    <reaction evidence="8">
        <text>L-cystine(out) + H(+)(out) = L-cystine(in) + H(+)(in)</text>
        <dbReference type="Rhea" id="RHEA:66172"/>
        <dbReference type="ChEBI" id="CHEBI:15378"/>
        <dbReference type="ChEBI" id="CHEBI:35491"/>
    </reaction>
    <physiologicalReaction direction="left-to-right" evidence="8">
        <dbReference type="Rhea" id="RHEA:66173"/>
    </physiologicalReaction>
</comment>
<evidence type="ECO:0000256" key="10">
    <source>
        <dbReference type="SAM" id="SignalP"/>
    </source>
</evidence>
<proteinExistence type="inferred from homology"/>
<dbReference type="Pfam" id="PF04193">
    <property type="entry name" value="PQ-loop"/>
    <property type="match status" value="2"/>
</dbReference>
<evidence type="ECO:0000256" key="3">
    <source>
        <dbReference type="ARBA" id="ARBA00022448"/>
    </source>
</evidence>
<feature type="transmembrane region" description="Helical" evidence="9">
    <location>
        <begin position="238"/>
        <end position="258"/>
    </location>
</feature>
<evidence type="ECO:0000256" key="9">
    <source>
        <dbReference type="SAM" id="Phobius"/>
    </source>
</evidence>
<comment type="subcellular location">
    <subcellularLocation>
        <location evidence="1">Endomembrane system</location>
        <topology evidence="1">Multi-pass membrane protein</topology>
    </subcellularLocation>
</comment>
<dbReference type="SMART" id="SM00679">
    <property type="entry name" value="CTNS"/>
    <property type="match status" value="2"/>
</dbReference>
<evidence type="ECO:0000256" key="4">
    <source>
        <dbReference type="ARBA" id="ARBA00022692"/>
    </source>
</evidence>
<keyword evidence="7 9" id="KW-0472">Membrane</keyword>
<feature type="signal peptide" evidence="10">
    <location>
        <begin position="1"/>
        <end position="19"/>
    </location>
</feature>
<evidence type="ECO:0000313" key="11">
    <source>
        <dbReference type="EMBL" id="KAK4875902.1"/>
    </source>
</evidence>
<evidence type="ECO:0000256" key="8">
    <source>
        <dbReference type="ARBA" id="ARBA00048473"/>
    </source>
</evidence>
<feature type="chain" id="PRO_5042839997" description="Cystinosin" evidence="10">
    <location>
        <begin position="20"/>
        <end position="360"/>
    </location>
</feature>
<dbReference type="Gene3D" id="1.20.1280.290">
    <property type="match status" value="2"/>
</dbReference>
<feature type="transmembrane region" description="Helical" evidence="9">
    <location>
        <begin position="335"/>
        <end position="356"/>
    </location>
</feature>
<feature type="transmembrane region" description="Helical" evidence="9">
    <location>
        <begin position="128"/>
        <end position="149"/>
    </location>
</feature>
<dbReference type="GO" id="GO:0012505">
    <property type="term" value="C:endomembrane system"/>
    <property type="evidence" value="ECO:0007669"/>
    <property type="project" value="UniProtKB-SubCell"/>
</dbReference>
<evidence type="ECO:0000256" key="6">
    <source>
        <dbReference type="ARBA" id="ARBA00022989"/>
    </source>
</evidence>
<evidence type="ECO:0000256" key="2">
    <source>
        <dbReference type="ARBA" id="ARBA00006855"/>
    </source>
</evidence>
<organism evidence="11 12">
    <name type="scientific">Aquatica leii</name>
    <dbReference type="NCBI Taxonomy" id="1421715"/>
    <lineage>
        <taxon>Eukaryota</taxon>
        <taxon>Metazoa</taxon>
        <taxon>Ecdysozoa</taxon>
        <taxon>Arthropoda</taxon>
        <taxon>Hexapoda</taxon>
        <taxon>Insecta</taxon>
        <taxon>Pterygota</taxon>
        <taxon>Neoptera</taxon>
        <taxon>Endopterygota</taxon>
        <taxon>Coleoptera</taxon>
        <taxon>Polyphaga</taxon>
        <taxon>Elateriformia</taxon>
        <taxon>Elateroidea</taxon>
        <taxon>Lampyridae</taxon>
        <taxon>Luciolinae</taxon>
        <taxon>Aquatica</taxon>
    </lineage>
</organism>
<evidence type="ECO:0000256" key="5">
    <source>
        <dbReference type="ARBA" id="ARBA00022737"/>
    </source>
</evidence>
<keyword evidence="12" id="KW-1185">Reference proteome</keyword>
<accession>A0AAN7PU78</accession>
<dbReference type="Proteomes" id="UP001353858">
    <property type="component" value="Unassembled WGS sequence"/>
</dbReference>
<evidence type="ECO:0008006" key="13">
    <source>
        <dbReference type="Google" id="ProtNLM"/>
    </source>
</evidence>
<keyword evidence="5" id="KW-0677">Repeat</keyword>
<protein>
    <recommendedName>
        <fullName evidence="13">Cystinosin</fullName>
    </recommendedName>
</protein>
<sequence length="360" mass="41261">MQAVLVLVLSVIVLARAQASYEIKITNREISLNLKEEKMVDIEAICFNESNGYTVLEFIVQNKDMIKVEPAIIMLEPINKTYTFYVEGTSPGHTEVLIALVDQSIKLKSLYMIVDVYKYVSLSVFSQVVGWIYIIFWGTAYYPQIYLNFKRKSVVGLNFDFVALNIIGYIFYGMFILGVYFAPAIQDEYFSRNPRGLIPVKINDVVYNIHGIFAISVTILQCIVYEKGNQTVSIFARLIIAFICLFFIIVMALAGFGVIHWLDSLYFCSYVKVLNTALKYLPQAYMNYKRKSTQGWSIGLVLLQLCGGVCSLWQMVLDSYNYDDWVSIFGNPTKFLVGLLNIVLPSFFIVQHYCLYRKRS</sequence>
<reference evidence="12" key="1">
    <citation type="submission" date="2023-01" db="EMBL/GenBank/DDBJ databases">
        <title>Key to firefly adult light organ development and bioluminescence: homeobox transcription factors regulate luciferase expression and transportation to peroxisome.</title>
        <authorList>
            <person name="Fu X."/>
        </authorList>
    </citation>
    <scope>NUCLEOTIDE SEQUENCE [LARGE SCALE GENOMIC DNA]</scope>
</reference>
<feature type="transmembrane region" description="Helical" evidence="9">
    <location>
        <begin position="161"/>
        <end position="185"/>
    </location>
</feature>
<keyword evidence="6 9" id="KW-1133">Transmembrane helix</keyword>
<keyword evidence="3" id="KW-0813">Transport</keyword>
<name>A0AAN7PU78_9COLE</name>
<evidence type="ECO:0000256" key="1">
    <source>
        <dbReference type="ARBA" id="ARBA00004127"/>
    </source>
</evidence>
<keyword evidence="4 9" id="KW-0812">Transmembrane</keyword>
<feature type="transmembrane region" description="Helical" evidence="9">
    <location>
        <begin position="293"/>
        <end position="315"/>
    </location>
</feature>
<dbReference type="PANTHER" id="PTHR13131">
    <property type="entry name" value="CYSTINOSIN"/>
    <property type="match status" value="1"/>
</dbReference>
<dbReference type="NCBIfam" id="TIGR00951">
    <property type="entry name" value="2A43"/>
    <property type="match status" value="1"/>
</dbReference>
<gene>
    <name evidence="11" type="ORF">RN001_012324</name>
</gene>
<comment type="caution">
    <text evidence="11">The sequence shown here is derived from an EMBL/GenBank/DDBJ whole genome shotgun (WGS) entry which is preliminary data.</text>
</comment>
<evidence type="ECO:0000313" key="12">
    <source>
        <dbReference type="Proteomes" id="UP001353858"/>
    </source>
</evidence>
<feature type="transmembrane region" description="Helical" evidence="9">
    <location>
        <begin position="205"/>
        <end position="226"/>
    </location>
</feature>
<evidence type="ECO:0000256" key="7">
    <source>
        <dbReference type="ARBA" id="ARBA00023136"/>
    </source>
</evidence>
<dbReference type="InterPro" id="IPR006603">
    <property type="entry name" value="PQ-loop_rpt"/>
</dbReference>
<keyword evidence="10" id="KW-0732">Signal</keyword>